<organism evidence="3 4">
    <name type="scientific">Drosophila virilis</name>
    <name type="common">Fruit fly</name>
    <dbReference type="NCBI Taxonomy" id="7244"/>
    <lineage>
        <taxon>Eukaryota</taxon>
        <taxon>Metazoa</taxon>
        <taxon>Ecdysozoa</taxon>
        <taxon>Arthropoda</taxon>
        <taxon>Hexapoda</taxon>
        <taxon>Insecta</taxon>
        <taxon>Pterygota</taxon>
        <taxon>Neoptera</taxon>
        <taxon>Endopterygota</taxon>
        <taxon>Diptera</taxon>
        <taxon>Brachycera</taxon>
        <taxon>Muscomorpha</taxon>
        <taxon>Ephydroidea</taxon>
        <taxon>Drosophilidae</taxon>
        <taxon>Drosophila</taxon>
    </lineage>
</organism>
<accession>B4LQ83</accession>
<protein>
    <submittedName>
        <fullName evidence="3">Uncharacterized protein</fullName>
    </submittedName>
</protein>
<evidence type="ECO:0000313" key="3">
    <source>
        <dbReference type="EMBL" id="EDW61368.1"/>
    </source>
</evidence>
<dbReference type="FunCoup" id="B4LQ83">
    <property type="interactions" value="34"/>
</dbReference>
<evidence type="ECO:0000256" key="1">
    <source>
        <dbReference type="SAM" id="MobiDB-lite"/>
    </source>
</evidence>
<dbReference type="HOGENOM" id="CLU_1442490_0_0_1"/>
<evidence type="ECO:0000313" key="4">
    <source>
        <dbReference type="Proteomes" id="UP000008792"/>
    </source>
</evidence>
<feature type="transmembrane region" description="Helical" evidence="2">
    <location>
        <begin position="60"/>
        <end position="88"/>
    </location>
</feature>
<gene>
    <name evidence="3" type="primary">Dvir\GJ21998</name>
    <name evidence="3" type="ORF">Dvir_GJ21998</name>
</gene>
<dbReference type="PhylomeDB" id="B4LQ83"/>
<dbReference type="InParanoid" id="B4LQ83"/>
<dbReference type="OMA" id="SRVFCMR"/>
<dbReference type="OrthoDB" id="8118226at2759"/>
<feature type="transmembrane region" description="Helical" evidence="2">
    <location>
        <begin position="12"/>
        <end position="36"/>
    </location>
</feature>
<sequence length="191" mass="20964">MMERVCCMRLSTAGVVLGWIGVVSSFVLTILLSTILGNADVIARSIVGNMTEDAAKYDEIHMGLIVSCSVYLGIFVLNLLASAMLILGTMKERHLMLLPWLINSGVGLILSIIYNFVVLILALSSAQIDRIVPVLIVTFIGLGLHIYIYCGIYSLFKQIQRTREQQQPLINQSQGANVPAQGNSYPSYTKI</sequence>
<name>B4LQ83_DROVI</name>
<dbReference type="eggNOG" id="ENOG502RVQQ">
    <property type="taxonomic scope" value="Eukaryota"/>
</dbReference>
<feature type="region of interest" description="Disordered" evidence="1">
    <location>
        <begin position="170"/>
        <end position="191"/>
    </location>
</feature>
<keyword evidence="2" id="KW-0812">Transmembrane</keyword>
<dbReference type="PANTHER" id="PTHR36694">
    <property type="entry name" value="PASIFLORA 1, ISOFORM A-RELATED"/>
    <property type="match status" value="1"/>
</dbReference>
<reference evidence="3 4" key="1">
    <citation type="journal article" date="2007" name="Nature">
        <title>Evolution of genes and genomes on the Drosophila phylogeny.</title>
        <authorList>
            <consortium name="Drosophila 12 Genomes Consortium"/>
            <person name="Clark A.G."/>
            <person name="Eisen M.B."/>
            <person name="Smith D.R."/>
            <person name="Bergman C.M."/>
            <person name="Oliver B."/>
            <person name="Markow T.A."/>
            <person name="Kaufman T.C."/>
            <person name="Kellis M."/>
            <person name="Gelbart W."/>
            <person name="Iyer V.N."/>
            <person name="Pollard D.A."/>
            <person name="Sackton T.B."/>
            <person name="Larracuente A.M."/>
            <person name="Singh N.D."/>
            <person name="Abad J.P."/>
            <person name="Abt D.N."/>
            <person name="Adryan B."/>
            <person name="Aguade M."/>
            <person name="Akashi H."/>
            <person name="Anderson W.W."/>
            <person name="Aquadro C.F."/>
            <person name="Ardell D.H."/>
            <person name="Arguello R."/>
            <person name="Artieri C.G."/>
            <person name="Barbash D.A."/>
            <person name="Barker D."/>
            <person name="Barsanti P."/>
            <person name="Batterham P."/>
            <person name="Batzoglou S."/>
            <person name="Begun D."/>
            <person name="Bhutkar A."/>
            <person name="Blanco E."/>
            <person name="Bosak S.A."/>
            <person name="Bradley R.K."/>
            <person name="Brand A.D."/>
            <person name="Brent M.R."/>
            <person name="Brooks A.N."/>
            <person name="Brown R.H."/>
            <person name="Butlin R.K."/>
            <person name="Caggese C."/>
            <person name="Calvi B.R."/>
            <person name="Bernardo de Carvalho A."/>
            <person name="Caspi A."/>
            <person name="Castrezana S."/>
            <person name="Celniker S.E."/>
            <person name="Chang J.L."/>
            <person name="Chapple C."/>
            <person name="Chatterji S."/>
            <person name="Chinwalla A."/>
            <person name="Civetta A."/>
            <person name="Clifton S.W."/>
            <person name="Comeron J.M."/>
            <person name="Costello J.C."/>
            <person name="Coyne J.A."/>
            <person name="Daub J."/>
            <person name="David R.G."/>
            <person name="Delcher A.L."/>
            <person name="Delehaunty K."/>
            <person name="Do C.B."/>
            <person name="Ebling H."/>
            <person name="Edwards K."/>
            <person name="Eickbush T."/>
            <person name="Evans J.D."/>
            <person name="Filipski A."/>
            <person name="Findeiss S."/>
            <person name="Freyhult E."/>
            <person name="Fulton L."/>
            <person name="Fulton R."/>
            <person name="Garcia A.C."/>
            <person name="Gardiner A."/>
            <person name="Garfield D.A."/>
            <person name="Garvin B.E."/>
            <person name="Gibson G."/>
            <person name="Gilbert D."/>
            <person name="Gnerre S."/>
            <person name="Godfrey J."/>
            <person name="Good R."/>
            <person name="Gotea V."/>
            <person name="Gravely B."/>
            <person name="Greenberg A.J."/>
            <person name="Griffiths-Jones S."/>
            <person name="Gross S."/>
            <person name="Guigo R."/>
            <person name="Gustafson E.A."/>
            <person name="Haerty W."/>
            <person name="Hahn M.W."/>
            <person name="Halligan D.L."/>
            <person name="Halpern A.L."/>
            <person name="Halter G.M."/>
            <person name="Han M.V."/>
            <person name="Heger A."/>
            <person name="Hillier L."/>
            <person name="Hinrichs A.S."/>
            <person name="Holmes I."/>
            <person name="Hoskins R.A."/>
            <person name="Hubisz M.J."/>
            <person name="Hultmark D."/>
            <person name="Huntley M.A."/>
            <person name="Jaffe D.B."/>
            <person name="Jagadeeshan S."/>
            <person name="Jeck W.R."/>
            <person name="Johnson J."/>
            <person name="Jones C.D."/>
            <person name="Jordan W.C."/>
            <person name="Karpen G.H."/>
            <person name="Kataoka E."/>
            <person name="Keightley P.D."/>
            <person name="Kheradpour P."/>
            <person name="Kirkness E.F."/>
            <person name="Koerich L.B."/>
            <person name="Kristiansen K."/>
            <person name="Kudrna D."/>
            <person name="Kulathinal R.J."/>
            <person name="Kumar S."/>
            <person name="Kwok R."/>
            <person name="Lander E."/>
            <person name="Langley C.H."/>
            <person name="Lapoint R."/>
            <person name="Lazzaro B.P."/>
            <person name="Lee S.J."/>
            <person name="Levesque L."/>
            <person name="Li R."/>
            <person name="Lin C.F."/>
            <person name="Lin M.F."/>
            <person name="Lindblad-Toh K."/>
            <person name="Llopart A."/>
            <person name="Long M."/>
            <person name="Low L."/>
            <person name="Lozovsky E."/>
            <person name="Lu J."/>
            <person name="Luo M."/>
            <person name="Machado C.A."/>
            <person name="Makalowski W."/>
            <person name="Marzo M."/>
            <person name="Matsuda M."/>
            <person name="Matzkin L."/>
            <person name="McAllister B."/>
            <person name="McBride C.S."/>
            <person name="McKernan B."/>
            <person name="McKernan K."/>
            <person name="Mendez-Lago M."/>
            <person name="Minx P."/>
            <person name="Mollenhauer M.U."/>
            <person name="Montooth K."/>
            <person name="Mount S.M."/>
            <person name="Mu X."/>
            <person name="Myers E."/>
            <person name="Negre B."/>
            <person name="Newfeld S."/>
            <person name="Nielsen R."/>
            <person name="Noor M.A."/>
            <person name="O'Grady P."/>
            <person name="Pachter L."/>
            <person name="Papaceit M."/>
            <person name="Parisi M.J."/>
            <person name="Parisi M."/>
            <person name="Parts L."/>
            <person name="Pedersen J.S."/>
            <person name="Pesole G."/>
            <person name="Phillippy A.M."/>
            <person name="Ponting C.P."/>
            <person name="Pop M."/>
            <person name="Porcelli D."/>
            <person name="Powell J.R."/>
            <person name="Prohaska S."/>
            <person name="Pruitt K."/>
            <person name="Puig M."/>
            <person name="Quesneville H."/>
            <person name="Ram K.R."/>
            <person name="Rand D."/>
            <person name="Rasmussen M.D."/>
            <person name="Reed L.K."/>
            <person name="Reenan R."/>
            <person name="Reily A."/>
            <person name="Remington K.A."/>
            <person name="Rieger T.T."/>
            <person name="Ritchie M.G."/>
            <person name="Robin C."/>
            <person name="Rogers Y.H."/>
            <person name="Rohde C."/>
            <person name="Rozas J."/>
            <person name="Rubenfield M.J."/>
            <person name="Ruiz A."/>
            <person name="Russo S."/>
            <person name="Salzberg S.L."/>
            <person name="Sanchez-Gracia A."/>
            <person name="Saranga D.J."/>
            <person name="Sato H."/>
            <person name="Schaeffer S.W."/>
            <person name="Schatz M.C."/>
            <person name="Schlenke T."/>
            <person name="Schwartz R."/>
            <person name="Segarra C."/>
            <person name="Singh R.S."/>
            <person name="Sirot L."/>
            <person name="Sirota M."/>
            <person name="Sisneros N.B."/>
            <person name="Smith C.D."/>
            <person name="Smith T.F."/>
            <person name="Spieth J."/>
            <person name="Stage D.E."/>
            <person name="Stark A."/>
            <person name="Stephan W."/>
            <person name="Strausberg R.L."/>
            <person name="Strempel S."/>
            <person name="Sturgill D."/>
            <person name="Sutton G."/>
            <person name="Sutton G.G."/>
            <person name="Tao W."/>
            <person name="Teichmann S."/>
            <person name="Tobari Y.N."/>
            <person name="Tomimura Y."/>
            <person name="Tsolas J.M."/>
            <person name="Valente V.L."/>
            <person name="Venter E."/>
            <person name="Venter J.C."/>
            <person name="Vicario S."/>
            <person name="Vieira F.G."/>
            <person name="Vilella A.J."/>
            <person name="Villasante A."/>
            <person name="Walenz B."/>
            <person name="Wang J."/>
            <person name="Wasserman M."/>
            <person name="Watts T."/>
            <person name="Wilson D."/>
            <person name="Wilson R.K."/>
            <person name="Wing R.A."/>
            <person name="Wolfner M.F."/>
            <person name="Wong A."/>
            <person name="Wong G.K."/>
            <person name="Wu C.I."/>
            <person name="Wu G."/>
            <person name="Yamamoto D."/>
            <person name="Yang H.P."/>
            <person name="Yang S.P."/>
            <person name="Yorke J.A."/>
            <person name="Yoshida K."/>
            <person name="Zdobnov E."/>
            <person name="Zhang P."/>
            <person name="Zhang Y."/>
            <person name="Zimin A.V."/>
            <person name="Baldwin J."/>
            <person name="Abdouelleil A."/>
            <person name="Abdulkadir J."/>
            <person name="Abebe A."/>
            <person name="Abera B."/>
            <person name="Abreu J."/>
            <person name="Acer S.C."/>
            <person name="Aftuck L."/>
            <person name="Alexander A."/>
            <person name="An P."/>
            <person name="Anderson E."/>
            <person name="Anderson S."/>
            <person name="Arachi H."/>
            <person name="Azer M."/>
            <person name="Bachantsang P."/>
            <person name="Barry A."/>
            <person name="Bayul T."/>
            <person name="Berlin A."/>
            <person name="Bessette D."/>
            <person name="Bloom T."/>
            <person name="Blye J."/>
            <person name="Boguslavskiy L."/>
            <person name="Bonnet C."/>
            <person name="Boukhgalter B."/>
            <person name="Bourzgui I."/>
            <person name="Brown A."/>
            <person name="Cahill P."/>
            <person name="Channer S."/>
            <person name="Cheshatsang Y."/>
            <person name="Chuda L."/>
            <person name="Citroen M."/>
            <person name="Collymore A."/>
            <person name="Cooke P."/>
            <person name="Costello M."/>
            <person name="D'Aco K."/>
            <person name="Daza R."/>
            <person name="De Haan G."/>
            <person name="DeGray S."/>
            <person name="DeMaso C."/>
            <person name="Dhargay N."/>
            <person name="Dooley K."/>
            <person name="Dooley E."/>
            <person name="Doricent M."/>
            <person name="Dorje P."/>
            <person name="Dorjee K."/>
            <person name="Dupes A."/>
            <person name="Elong R."/>
            <person name="Falk J."/>
            <person name="Farina A."/>
            <person name="Faro S."/>
            <person name="Ferguson D."/>
            <person name="Fisher S."/>
            <person name="Foley C.D."/>
            <person name="Franke A."/>
            <person name="Friedrich D."/>
            <person name="Gadbois L."/>
            <person name="Gearin G."/>
            <person name="Gearin C.R."/>
            <person name="Giannoukos G."/>
            <person name="Goode T."/>
            <person name="Graham J."/>
            <person name="Grandbois E."/>
            <person name="Grewal S."/>
            <person name="Gyaltsen K."/>
            <person name="Hafez N."/>
            <person name="Hagos B."/>
            <person name="Hall J."/>
            <person name="Henson C."/>
            <person name="Hollinger A."/>
            <person name="Honan T."/>
            <person name="Huard M.D."/>
            <person name="Hughes L."/>
            <person name="Hurhula B."/>
            <person name="Husby M.E."/>
            <person name="Kamat A."/>
            <person name="Kanga B."/>
            <person name="Kashin S."/>
            <person name="Khazanovich D."/>
            <person name="Kisner P."/>
            <person name="Lance K."/>
            <person name="Lara M."/>
            <person name="Lee W."/>
            <person name="Lennon N."/>
            <person name="Letendre F."/>
            <person name="LeVine R."/>
            <person name="Lipovsky A."/>
            <person name="Liu X."/>
            <person name="Liu J."/>
            <person name="Liu S."/>
            <person name="Lokyitsang T."/>
            <person name="Lokyitsang Y."/>
            <person name="Lubonja R."/>
            <person name="Lui A."/>
            <person name="MacDonald P."/>
            <person name="Magnisalis V."/>
            <person name="Maru K."/>
            <person name="Matthews C."/>
            <person name="McCusker W."/>
            <person name="McDonough S."/>
            <person name="Mehta T."/>
            <person name="Meldrim J."/>
            <person name="Meneus L."/>
            <person name="Mihai O."/>
            <person name="Mihalev A."/>
            <person name="Mihova T."/>
            <person name="Mittelman R."/>
            <person name="Mlenga V."/>
            <person name="Montmayeur A."/>
            <person name="Mulrain L."/>
            <person name="Navidi A."/>
            <person name="Naylor J."/>
            <person name="Negash T."/>
            <person name="Nguyen T."/>
            <person name="Nguyen N."/>
            <person name="Nicol R."/>
            <person name="Norbu C."/>
            <person name="Norbu N."/>
            <person name="Novod N."/>
            <person name="O'Neill B."/>
            <person name="Osman S."/>
            <person name="Markiewicz E."/>
            <person name="Oyono O.L."/>
            <person name="Patti C."/>
            <person name="Phunkhang P."/>
            <person name="Pierre F."/>
            <person name="Priest M."/>
            <person name="Raghuraman S."/>
            <person name="Rege F."/>
            <person name="Reyes R."/>
            <person name="Rise C."/>
            <person name="Rogov P."/>
            <person name="Ross K."/>
            <person name="Ryan E."/>
            <person name="Settipalli S."/>
            <person name="Shea T."/>
            <person name="Sherpa N."/>
            <person name="Shi L."/>
            <person name="Shih D."/>
            <person name="Sparrow T."/>
            <person name="Spaulding J."/>
            <person name="Stalker J."/>
            <person name="Stange-Thomann N."/>
            <person name="Stavropoulos S."/>
            <person name="Stone C."/>
            <person name="Strader C."/>
            <person name="Tesfaye S."/>
            <person name="Thomson T."/>
            <person name="Thoulutsang Y."/>
            <person name="Thoulutsang D."/>
            <person name="Topham K."/>
            <person name="Topping I."/>
            <person name="Tsamla T."/>
            <person name="Vassiliev H."/>
            <person name="Vo A."/>
            <person name="Wangchuk T."/>
            <person name="Wangdi T."/>
            <person name="Weiand M."/>
            <person name="Wilkinson J."/>
            <person name="Wilson A."/>
            <person name="Yadav S."/>
            <person name="Young G."/>
            <person name="Yu Q."/>
            <person name="Zembek L."/>
            <person name="Zhong D."/>
            <person name="Zimmer A."/>
            <person name="Zwirko Z."/>
            <person name="Jaffe D.B."/>
            <person name="Alvarez P."/>
            <person name="Brockman W."/>
            <person name="Butler J."/>
            <person name="Chin C."/>
            <person name="Gnerre S."/>
            <person name="Grabherr M."/>
            <person name="Kleber M."/>
            <person name="Mauceli E."/>
            <person name="MacCallum I."/>
        </authorList>
    </citation>
    <scope>NUCLEOTIDE SEQUENCE [LARGE SCALE GENOMIC DNA]</scope>
    <source>
        <strain evidence="4">Tucson 15010-1051.87</strain>
    </source>
</reference>
<keyword evidence="2" id="KW-0472">Membrane</keyword>
<feature type="transmembrane region" description="Helical" evidence="2">
    <location>
        <begin position="100"/>
        <end position="125"/>
    </location>
</feature>
<dbReference type="KEGG" id="dvi:6626988"/>
<keyword evidence="4" id="KW-1185">Reference proteome</keyword>
<proteinExistence type="predicted"/>
<dbReference type="Proteomes" id="UP000008792">
    <property type="component" value="Unassembled WGS sequence"/>
</dbReference>
<dbReference type="EMBL" id="CH940648">
    <property type="protein sequence ID" value="EDW61368.1"/>
    <property type="molecule type" value="Genomic_DNA"/>
</dbReference>
<dbReference type="PANTHER" id="PTHR36694:SF11">
    <property type="entry name" value="LP21121P-RELATED"/>
    <property type="match status" value="1"/>
</dbReference>
<feature type="transmembrane region" description="Helical" evidence="2">
    <location>
        <begin position="131"/>
        <end position="156"/>
    </location>
</feature>
<dbReference type="AlphaFoldDB" id="B4LQ83"/>
<dbReference type="Pfam" id="PF15860">
    <property type="entry name" value="DUF4728"/>
    <property type="match status" value="1"/>
</dbReference>
<dbReference type="InterPro" id="IPR031720">
    <property type="entry name" value="DUF4728"/>
</dbReference>
<keyword evidence="2" id="KW-1133">Transmembrane helix</keyword>
<evidence type="ECO:0000256" key="2">
    <source>
        <dbReference type="SAM" id="Phobius"/>
    </source>
</evidence>